<evidence type="ECO:0000313" key="2">
    <source>
        <dbReference type="EMBL" id="MBP2026078.1"/>
    </source>
</evidence>
<feature type="domain" description="N-acetyltransferase" evidence="1">
    <location>
        <begin position="1"/>
        <end position="139"/>
    </location>
</feature>
<accession>A0ABS4KE89</accession>
<name>A0ABS4KE89_9FIRM</name>
<organism evidence="2 3">
    <name type="scientific">Peptoniphilus stercorisuis</name>
    <dbReference type="NCBI Taxonomy" id="1436965"/>
    <lineage>
        <taxon>Bacteria</taxon>
        <taxon>Bacillati</taxon>
        <taxon>Bacillota</taxon>
        <taxon>Tissierellia</taxon>
        <taxon>Tissierellales</taxon>
        <taxon>Peptoniphilaceae</taxon>
        <taxon>Peptoniphilus</taxon>
    </lineage>
</organism>
<gene>
    <name evidence="2" type="ORF">J2Z71_001636</name>
</gene>
<reference evidence="2 3" key="1">
    <citation type="submission" date="2021-03" db="EMBL/GenBank/DDBJ databases">
        <title>Genomic Encyclopedia of Type Strains, Phase IV (KMG-IV): sequencing the most valuable type-strain genomes for metagenomic binning, comparative biology and taxonomic classification.</title>
        <authorList>
            <person name="Goeker M."/>
        </authorList>
    </citation>
    <scope>NUCLEOTIDE SEQUENCE [LARGE SCALE GENOMIC DNA]</scope>
    <source>
        <strain evidence="2 3">DSM 27563</strain>
    </source>
</reference>
<dbReference type="Pfam" id="PF00583">
    <property type="entry name" value="Acetyltransf_1"/>
    <property type="match status" value="1"/>
</dbReference>
<evidence type="ECO:0000259" key="1">
    <source>
        <dbReference type="PROSITE" id="PS51186"/>
    </source>
</evidence>
<protein>
    <submittedName>
        <fullName evidence="2">Ribosomal protein S18 acetylase RimI-like enzyme</fullName>
    </submittedName>
</protein>
<dbReference type="PROSITE" id="PS51186">
    <property type="entry name" value="GNAT"/>
    <property type="match status" value="1"/>
</dbReference>
<dbReference type="Proteomes" id="UP001519306">
    <property type="component" value="Unassembled WGS sequence"/>
</dbReference>
<dbReference type="InterPro" id="IPR016181">
    <property type="entry name" value="Acyl_CoA_acyltransferase"/>
</dbReference>
<comment type="caution">
    <text evidence="2">The sequence shown here is derived from an EMBL/GenBank/DDBJ whole genome shotgun (WGS) entry which is preliminary data.</text>
</comment>
<dbReference type="Gene3D" id="3.40.630.30">
    <property type="match status" value="1"/>
</dbReference>
<proteinExistence type="predicted"/>
<dbReference type="EMBL" id="JAGGLJ010000020">
    <property type="protein sequence ID" value="MBP2026078.1"/>
    <property type="molecule type" value="Genomic_DNA"/>
</dbReference>
<dbReference type="CDD" id="cd04301">
    <property type="entry name" value="NAT_SF"/>
    <property type="match status" value="1"/>
</dbReference>
<evidence type="ECO:0000313" key="3">
    <source>
        <dbReference type="Proteomes" id="UP001519306"/>
    </source>
</evidence>
<dbReference type="InterPro" id="IPR000182">
    <property type="entry name" value="GNAT_dom"/>
</dbReference>
<dbReference type="InterPro" id="IPR052564">
    <property type="entry name" value="N-acetyltrans/Recomb-assoc"/>
</dbReference>
<dbReference type="RefSeq" id="WP_210061951.1">
    <property type="nucleotide sequence ID" value="NZ_JAGGLJ010000020.1"/>
</dbReference>
<sequence length="139" mass="16831">MNIKSFENTDLDALERLYLNSRKDTFYWMDQQLFTLNDFVEDTKNEKIYVAKENNDIMGFISIYEEENFIHHLFVDKNYKNKGVGKSLLDFAKNLYFPMKLKCYSKNFLAISFYKKYGFEIVSKEKDIHLEDYYLMELK</sequence>
<dbReference type="SUPFAM" id="SSF55729">
    <property type="entry name" value="Acyl-CoA N-acyltransferases (Nat)"/>
    <property type="match status" value="1"/>
</dbReference>
<keyword evidence="3" id="KW-1185">Reference proteome</keyword>
<dbReference type="PANTHER" id="PTHR43451">
    <property type="entry name" value="ACETYLTRANSFERASE (GNAT) FAMILY PROTEIN"/>
    <property type="match status" value="1"/>
</dbReference>
<dbReference type="PANTHER" id="PTHR43451:SF1">
    <property type="entry name" value="ACETYLTRANSFERASE"/>
    <property type="match status" value="1"/>
</dbReference>